<comment type="caution">
    <text evidence="1">The sequence shown here is derived from an EMBL/GenBank/DDBJ whole genome shotgun (WGS) entry which is preliminary data.</text>
</comment>
<sequence>MYKIVTIDMDGTLLKSDKTISDFTKETLRQVRNRGTKIVLASGRPIAGIQYYLDELNLTSKDDYVISFNGALVRNVSTKKIIAHTVLHGQDLLDIYELSKTLGVNMHAFSNQGCITTCLTKYSELEGTMNKIPVNIIDYNIIKPDDEIIKIMLVDEPDKLQQAINKLPKELYNKYTIVRSAPFFLEFLNKNANKGVALQKLAEHLNIPKEETMAFGDAGNDEHMIKFAGMGIAMGNAFSEIKDVANYVTDSNDEDGVAKALRKFILEE</sequence>
<dbReference type="EMBL" id="LJHD01000124">
    <property type="protein sequence ID" value="ONI44085.1"/>
    <property type="molecule type" value="Genomic_DNA"/>
</dbReference>
<reference evidence="1" key="1">
    <citation type="submission" date="2016-08" db="EMBL/GenBank/DDBJ databases">
        <authorList>
            <person name="Ngugi D.K."/>
            <person name="Miyake S."/>
            <person name="Stingl U."/>
        </authorList>
    </citation>
    <scope>NUCLEOTIDE SEQUENCE</scope>
    <source>
        <strain evidence="1">SCG-D08WGA-EpuloA1</strain>
    </source>
</reference>
<evidence type="ECO:0000313" key="1">
    <source>
        <dbReference type="EMBL" id="ONI44085.1"/>
    </source>
</evidence>
<proteinExistence type="predicted"/>
<dbReference type="Proteomes" id="UP000188637">
    <property type="component" value="Unassembled WGS sequence"/>
</dbReference>
<keyword evidence="1" id="KW-0378">Hydrolase</keyword>
<accession>A0ACC8XHX7</accession>
<keyword evidence="2" id="KW-1185">Reference proteome</keyword>
<protein>
    <submittedName>
        <fullName evidence="1">HAD family hydrolase</fullName>
    </submittedName>
</protein>
<organism evidence="1 2">
    <name type="scientific">Candidatus Epulonipiscium fishelsonii</name>
    <dbReference type="NCBI Taxonomy" id="77094"/>
    <lineage>
        <taxon>Bacteria</taxon>
        <taxon>Bacillati</taxon>
        <taxon>Bacillota</taxon>
        <taxon>Clostridia</taxon>
        <taxon>Lachnospirales</taxon>
        <taxon>Lachnospiraceae</taxon>
        <taxon>Candidatus Epulonipiscium</taxon>
    </lineage>
</organism>
<gene>
    <name evidence="1" type="ORF">AN640_01170</name>
</gene>
<evidence type="ECO:0000313" key="2">
    <source>
        <dbReference type="Proteomes" id="UP000188637"/>
    </source>
</evidence>
<name>A0ACC8XHX7_9FIRM</name>